<dbReference type="Gene3D" id="1.10.8.10">
    <property type="entry name" value="DNA helicase RuvA subunit, C-terminal domain"/>
    <property type="match status" value="1"/>
</dbReference>
<comment type="similarity">
    <text evidence="1 6 7">Belongs to the EF-Ts family.</text>
</comment>
<accession>A0A450VNH7</accession>
<keyword evidence="3 6" id="KW-0963">Cytoplasm</keyword>
<dbReference type="Gene3D" id="3.30.479.20">
    <property type="entry name" value="Elongation factor Ts, dimerisation domain"/>
    <property type="match status" value="2"/>
</dbReference>
<dbReference type="AlphaFoldDB" id="A0A450VNH7"/>
<dbReference type="FunFam" id="1.10.286.20:FF:000001">
    <property type="entry name" value="Elongation factor Ts"/>
    <property type="match status" value="1"/>
</dbReference>
<reference evidence="12" key="1">
    <citation type="submission" date="2019-02" db="EMBL/GenBank/DDBJ databases">
        <authorList>
            <person name="Gruber-Vodicka R. H."/>
            <person name="Seah K. B. B."/>
        </authorList>
    </citation>
    <scope>NUCLEOTIDE SEQUENCE</scope>
    <source>
        <strain evidence="12">BECK_SA2B12</strain>
        <strain evidence="10">BECK_SA2B15</strain>
        <strain evidence="11">BECK_SA2B20</strain>
    </source>
</reference>
<dbReference type="NCBIfam" id="TIGR00116">
    <property type="entry name" value="tsf"/>
    <property type="match status" value="1"/>
</dbReference>
<dbReference type="InterPro" id="IPR001816">
    <property type="entry name" value="Transl_elong_EFTs/EF1B"/>
</dbReference>
<dbReference type="GO" id="GO:0003746">
    <property type="term" value="F:translation elongation factor activity"/>
    <property type="evidence" value="ECO:0007669"/>
    <property type="project" value="UniProtKB-UniRule"/>
</dbReference>
<dbReference type="InterPro" id="IPR009060">
    <property type="entry name" value="UBA-like_sf"/>
</dbReference>
<sequence>MGISAALVKELRERTGTGMMECKKALVEAGGDIEAAIESMRKSGQAKADKRAGRVAAEGTIAMYISEDSQHGVIVEVNCETDFVAKEDGFRKFAADVAMRIFEKVPGDLQALLDLPMEEGGATTIEEQRKALIARIGENLTISRFKRIENQDGVLGAYLHHGGRIGVLVALSEGGNSELAKNIAMHIAANSPLCVSENEIPAEIKEKEHEIYQAQAAASGKPSAIIEKMVTGRMSKFVNEVTLMGQPFVKDPDISVQKYLAKSGASVTGFTRFKVGEGIKKKTANFADEVMAQIS</sequence>
<evidence type="ECO:0000256" key="8">
    <source>
        <dbReference type="RuleBase" id="RU000643"/>
    </source>
</evidence>
<evidence type="ECO:0000256" key="7">
    <source>
        <dbReference type="RuleBase" id="RU000642"/>
    </source>
</evidence>
<dbReference type="PANTHER" id="PTHR11741">
    <property type="entry name" value="ELONGATION FACTOR TS"/>
    <property type="match status" value="1"/>
</dbReference>
<dbReference type="FunFam" id="1.10.8.10:FF:000001">
    <property type="entry name" value="Elongation factor Ts"/>
    <property type="match status" value="1"/>
</dbReference>
<keyword evidence="4 6" id="KW-0251">Elongation factor</keyword>
<dbReference type="EMBL" id="CAADFG010000193">
    <property type="protein sequence ID" value="VFK00439.1"/>
    <property type="molecule type" value="Genomic_DNA"/>
</dbReference>
<evidence type="ECO:0000256" key="2">
    <source>
        <dbReference type="ARBA" id="ARBA00016956"/>
    </source>
</evidence>
<dbReference type="EMBL" id="CAADFI010000295">
    <property type="protein sequence ID" value="VFK02672.1"/>
    <property type="molecule type" value="Genomic_DNA"/>
</dbReference>
<proteinExistence type="inferred from homology"/>
<evidence type="ECO:0000313" key="10">
    <source>
        <dbReference type="EMBL" id="VFK00439.1"/>
    </source>
</evidence>
<evidence type="ECO:0000256" key="1">
    <source>
        <dbReference type="ARBA" id="ARBA00005532"/>
    </source>
</evidence>
<evidence type="ECO:0000256" key="5">
    <source>
        <dbReference type="ARBA" id="ARBA00022917"/>
    </source>
</evidence>
<dbReference type="InterPro" id="IPR036402">
    <property type="entry name" value="EF-Ts_dimer_sf"/>
</dbReference>
<dbReference type="EMBL" id="CAADFJ010000344">
    <property type="protein sequence ID" value="VFK06354.1"/>
    <property type="molecule type" value="Genomic_DNA"/>
</dbReference>
<dbReference type="CDD" id="cd14275">
    <property type="entry name" value="UBA_EF-Ts"/>
    <property type="match status" value="1"/>
</dbReference>
<evidence type="ECO:0000313" key="12">
    <source>
        <dbReference type="EMBL" id="VFK06354.1"/>
    </source>
</evidence>
<dbReference type="SUPFAM" id="SSF54713">
    <property type="entry name" value="Elongation factor Ts (EF-Ts), dimerisation domain"/>
    <property type="match status" value="2"/>
</dbReference>
<comment type="function">
    <text evidence="6 7">Associates with the EF-Tu.GDP complex and induces the exchange of GDP to GTP. It remains bound to the aminoacyl-tRNA.EF-Tu.GTP complex up to the GTP hydrolysis stage on the ribosome.</text>
</comment>
<dbReference type="HAMAP" id="MF_00050">
    <property type="entry name" value="EF_Ts"/>
    <property type="match status" value="1"/>
</dbReference>
<comment type="subcellular location">
    <subcellularLocation>
        <location evidence="6 8">Cytoplasm</location>
    </subcellularLocation>
</comment>
<dbReference type="Pfam" id="PF00889">
    <property type="entry name" value="EF_TS"/>
    <property type="match status" value="1"/>
</dbReference>
<feature type="domain" description="Translation elongation factor EFTs/EF1B dimerisation" evidence="9">
    <location>
        <begin position="72"/>
        <end position="277"/>
    </location>
</feature>
<dbReference type="PROSITE" id="PS01126">
    <property type="entry name" value="EF_TS_1"/>
    <property type="match status" value="1"/>
</dbReference>
<protein>
    <recommendedName>
        <fullName evidence="2 6">Elongation factor Ts</fullName>
        <shortName evidence="6">EF-Ts</shortName>
    </recommendedName>
</protein>
<dbReference type="Gene3D" id="1.10.286.20">
    <property type="match status" value="1"/>
</dbReference>
<feature type="region of interest" description="Involved in Mg(2+) ion dislocation from EF-Tu" evidence="6">
    <location>
        <begin position="81"/>
        <end position="84"/>
    </location>
</feature>
<dbReference type="InterPro" id="IPR014039">
    <property type="entry name" value="Transl_elong_EFTs/EF1B_dimer"/>
</dbReference>
<evidence type="ECO:0000313" key="11">
    <source>
        <dbReference type="EMBL" id="VFK02672.1"/>
    </source>
</evidence>
<name>A0A450VNH7_9GAMM</name>
<dbReference type="PANTHER" id="PTHR11741:SF0">
    <property type="entry name" value="ELONGATION FACTOR TS, MITOCHONDRIAL"/>
    <property type="match status" value="1"/>
</dbReference>
<evidence type="ECO:0000256" key="6">
    <source>
        <dbReference type="HAMAP-Rule" id="MF_00050"/>
    </source>
</evidence>
<dbReference type="InterPro" id="IPR018101">
    <property type="entry name" value="Transl_elong_Ts_CS"/>
</dbReference>
<evidence type="ECO:0000256" key="4">
    <source>
        <dbReference type="ARBA" id="ARBA00022768"/>
    </source>
</evidence>
<dbReference type="PROSITE" id="PS01127">
    <property type="entry name" value="EF_TS_2"/>
    <property type="match status" value="1"/>
</dbReference>
<dbReference type="SUPFAM" id="SSF46934">
    <property type="entry name" value="UBA-like"/>
    <property type="match status" value="1"/>
</dbReference>
<gene>
    <name evidence="6" type="primary">tsf</name>
    <name evidence="10" type="ORF">BECKH772A_GA0070896_101931</name>
    <name evidence="11" type="ORF">BECKH772B_GA0070898_102954</name>
    <name evidence="12" type="ORF">BECKH772C_GA0070978_103444</name>
</gene>
<evidence type="ECO:0000259" key="9">
    <source>
        <dbReference type="Pfam" id="PF00889"/>
    </source>
</evidence>
<evidence type="ECO:0000256" key="3">
    <source>
        <dbReference type="ARBA" id="ARBA00022490"/>
    </source>
</evidence>
<dbReference type="GO" id="GO:0005737">
    <property type="term" value="C:cytoplasm"/>
    <property type="evidence" value="ECO:0007669"/>
    <property type="project" value="UniProtKB-SubCell"/>
</dbReference>
<organism evidence="12">
    <name type="scientific">Candidatus Kentrum eta</name>
    <dbReference type="NCBI Taxonomy" id="2126337"/>
    <lineage>
        <taxon>Bacteria</taxon>
        <taxon>Pseudomonadati</taxon>
        <taxon>Pseudomonadota</taxon>
        <taxon>Gammaproteobacteria</taxon>
        <taxon>Candidatus Kentrum</taxon>
    </lineage>
</organism>
<keyword evidence="5 6" id="KW-0648">Protein biosynthesis</keyword>